<dbReference type="Proteomes" id="UP001196413">
    <property type="component" value="Unassembled WGS sequence"/>
</dbReference>
<proteinExistence type="predicted"/>
<accession>A0AAD5QZT9</accession>
<comment type="caution">
    <text evidence="1">The sequence shown here is derived from an EMBL/GenBank/DDBJ whole genome shotgun (WGS) entry which is preliminary data.</text>
</comment>
<protein>
    <submittedName>
        <fullName evidence="1">Uncharacterized protein</fullName>
    </submittedName>
</protein>
<dbReference type="AlphaFoldDB" id="A0AAD5QZT9"/>
<gene>
    <name evidence="1" type="ORF">KIN20_027792</name>
</gene>
<name>A0AAD5QZT9_PARTN</name>
<evidence type="ECO:0000313" key="1">
    <source>
        <dbReference type="EMBL" id="KAJ1366970.1"/>
    </source>
</evidence>
<sequence length="50" mass="5707">MESRGQLKFVLLRLSGKRELDGYKKTTAVTFDYKELRRPCEIGASCSVPK</sequence>
<reference evidence="1" key="1">
    <citation type="submission" date="2021-06" db="EMBL/GenBank/DDBJ databases">
        <title>Parelaphostrongylus tenuis whole genome reference sequence.</title>
        <authorList>
            <person name="Garwood T.J."/>
            <person name="Larsen P.A."/>
            <person name="Fountain-Jones N.M."/>
            <person name="Garbe J.R."/>
            <person name="Macchietto M.G."/>
            <person name="Kania S.A."/>
            <person name="Gerhold R.W."/>
            <person name="Richards J.E."/>
            <person name="Wolf T.M."/>
        </authorList>
    </citation>
    <scope>NUCLEOTIDE SEQUENCE</scope>
    <source>
        <strain evidence="1">MNPRO001-30</strain>
        <tissue evidence="1">Meninges</tissue>
    </source>
</reference>
<dbReference type="EMBL" id="JAHQIW010005735">
    <property type="protein sequence ID" value="KAJ1366970.1"/>
    <property type="molecule type" value="Genomic_DNA"/>
</dbReference>
<organism evidence="1 2">
    <name type="scientific">Parelaphostrongylus tenuis</name>
    <name type="common">Meningeal worm</name>
    <dbReference type="NCBI Taxonomy" id="148309"/>
    <lineage>
        <taxon>Eukaryota</taxon>
        <taxon>Metazoa</taxon>
        <taxon>Ecdysozoa</taxon>
        <taxon>Nematoda</taxon>
        <taxon>Chromadorea</taxon>
        <taxon>Rhabditida</taxon>
        <taxon>Rhabditina</taxon>
        <taxon>Rhabditomorpha</taxon>
        <taxon>Strongyloidea</taxon>
        <taxon>Metastrongylidae</taxon>
        <taxon>Parelaphostrongylus</taxon>
    </lineage>
</organism>
<keyword evidence="2" id="KW-1185">Reference proteome</keyword>
<evidence type="ECO:0000313" key="2">
    <source>
        <dbReference type="Proteomes" id="UP001196413"/>
    </source>
</evidence>